<keyword evidence="6" id="KW-0694">RNA-binding</keyword>
<feature type="domain" description="C2H2-type" evidence="10">
    <location>
        <begin position="1893"/>
        <end position="1923"/>
    </location>
</feature>
<evidence type="ECO:0000256" key="5">
    <source>
        <dbReference type="ARBA" id="ARBA00022833"/>
    </source>
</evidence>
<dbReference type="GO" id="GO:0003723">
    <property type="term" value="F:RNA binding"/>
    <property type="evidence" value="ECO:0007669"/>
    <property type="project" value="UniProtKB-KW"/>
</dbReference>
<evidence type="ECO:0000256" key="8">
    <source>
        <dbReference type="PROSITE-ProRule" id="PRU00322"/>
    </source>
</evidence>
<feature type="compositionally biased region" description="Basic and acidic residues" evidence="9">
    <location>
        <begin position="1030"/>
        <end position="1071"/>
    </location>
</feature>
<keyword evidence="2" id="KW-0479">Metal-binding</keyword>
<evidence type="ECO:0000259" key="11">
    <source>
        <dbReference type="PROSITE" id="PS50174"/>
    </source>
</evidence>
<evidence type="ECO:0000256" key="2">
    <source>
        <dbReference type="ARBA" id="ARBA00022723"/>
    </source>
</evidence>
<feature type="compositionally biased region" description="Basic and acidic residues" evidence="9">
    <location>
        <begin position="832"/>
        <end position="883"/>
    </location>
</feature>
<gene>
    <name evidence="14" type="primary">LOC103518745</name>
</gene>
<feature type="region of interest" description="Disordered" evidence="9">
    <location>
        <begin position="1381"/>
        <end position="1401"/>
    </location>
</feature>
<sequence length="2092" mass="236207">MSNEWNGNPRIWETSQPPAPAYAAESSGSNNFYGAGGAPSHYYNAPAQQAPYNQHYSAAPASAQGYQHPSQMVTGYSFNTPIPASTNTLQEASMVLNTVNKLNQSLGGLDIDPELLNALSKHIKNDNATDQAPRRVEIYSPTFNSPSPSPERKPSDDKLIEVDGKKLVTSRPFYEQFNHYEDETDNMTSKVDQFLTRSRRSRSSERRGYTSQDRTWEGSVSPPSHRQEFRGQSPFHHRSQTTHSSYITSRRRSRSPLAHRSRSSRRDDKCSSRGGRSRSPRRSSPRRRTRSKSRESVKYAEIKEKVINLLAMSKSENRKFASAQQLSSVLLVMNLDSWITDKVLWGAIHKYAREYGTKPPFYIEKASFHFSQALGETFLALIAFATVSAAEMCMMHTKCELEITGRQKKSFKMMYYNENTIVFDALNHKFTGIWRAVLKKRAELLEGSDDDSQNNEELEKRRDYKIEDRPSRSHKSESDLDKKIKNIKKEDSYESSRHLKTELDESADINRTSENTPKIENMESVSTSVLDEETKSQNKNKPQANIIKTNVLIGKMKSYLIKQNKPKTDEDDIKTKNSESSSDNQNKKDEREKSASKISVKEPVSKPPKKDGAYEDSKSKSQSQRREEKSVVDKKQRVHEDNVKVKPHSQSMGENKISKKVEEKVERTHKTAGQKIDPKKEVHTDSKSSVTEPTIKKESEIKENRLKNDQGKVKADSRVNQPNTKGKSIGISESSNSDKKVETGKSNERRESNEKPKPINSRANEPSGRRQSAEARGTNKNKNEGNNGDQKAKADKSKSLENQTVEKKNSKESVIINASSSEKIANNQTLKTETHEGKTNKPAKVEQPSKEDTSKIVPLKKVDVSKDGNKKEVKEKIETKVSTEKSTALTVKSENKTLETGKSQKSTTKSAKGLDTKCINDGKEELGKNLPPKKTSAELNLEMNKKSKDVQNDAKTSKDVESDAKSSKDVESDNKTSKDLGSNAKTSKDVESDAKSSKDVESDNKTSKDLGSNAKTSKDVESDSQTTKVIESDAKTSKNVENDGKTSTDVESDAKISKDLERNAKTFKILESDSTTSENVENDAKTTRDVETDAKTATDVASGAKTSYKRQMSPNRRNPKKARGRRSDVDELFSPHGEDIAIALQQEEEEAELFGKRPDKFRRKRDRFNRNQSLEPNHKGGRNFDREDNSPFHHGRGNSREDRFGKDDRWRGGFRNDNRRPNWEHPGHHDKRRRGDQDGFDDIDGNEDGYWNKKRESPKQPPAVNPWIHNEAPSERVSLSLKELKDPEFLLRVLLQTSIMIQNNQLTMANPLDSLTPTDKDLIIQTLNEIEATSQVVIYATLNDKTKFNAAEHRVLLEALSNIHMFKAALLPPGSFNASEDMDIDKNEDYTSGPSTESKKEQTDVYVSMNNIKQWVTKNHVIKYLRDFNLRFDYVKIHPILRNETYTDGFIKFTDLESASELLKRTNRVLYVGRDKDGIQLSIADVSKKPSKWTCNSCSMRNSYDTLICLKCQKLKEKLRDIQITTDVTNKIALINFKKTTTVDDIQQIFKKIAPFLSATVKAHIDSSSDLVVHFLVELPNPQACSMLKKCIRDHMEEFSHIRAGPRVAMSFLVPQTPVSEDCAPKQRMYTFADVPRLAQYSASLYATTEVERVKFFEHYTALYTQELIQGNPINVVLPEDVSTPQSSGVPNGTDDKRWPVPNVSSFTYDQNSGYYYDHSTGLYYESSSQYFYNMETGKFLQYDTTRGTYVLVQNSEISSAPVKAGPGTASGNITNPSAVSQDDQNALGTNSANKESKIHAKKVMKDLEKWSKSVKKQKKAIANVFDQDTDSNEKSTPADVGFDILRKTEPPKPGTSKPGTSSVQSISSLIMDNHTLCEDEEEEYAFIDWKNFTCNLCHRVFNNADVLNKHSKLSELHRNNLKQWYVSKNLDPDDEENRKQQYRDRAAERRNKTMGKTNAQNQGRGGASSPPESWLCSTPGCMAYKRSGFDSCITCEKNMDSRYRSNIAPPVAPVVPDMSVGSRLLMKMGWDQGTGLGKAGQGNKNPVQVEKKSGYLGLGAQKEEMREEGESYTSFIKRSTQRRFQQVSDRY</sequence>
<evidence type="ECO:0000313" key="14">
    <source>
        <dbReference type="RefSeq" id="XP_008482049.1"/>
    </source>
</evidence>
<dbReference type="Pfam" id="PF17780">
    <property type="entry name" value="OCRE"/>
    <property type="match status" value="1"/>
</dbReference>
<dbReference type="Proteomes" id="UP000079169">
    <property type="component" value="Unplaced"/>
</dbReference>
<feature type="region of interest" description="Disordered" evidence="9">
    <location>
        <begin position="1"/>
        <end position="30"/>
    </location>
</feature>
<dbReference type="InterPro" id="IPR001876">
    <property type="entry name" value="Znf_RanBP2"/>
</dbReference>
<feature type="compositionally biased region" description="Acidic residues" evidence="9">
    <location>
        <begin position="447"/>
        <end position="456"/>
    </location>
</feature>
<dbReference type="GO" id="GO:0005634">
    <property type="term" value="C:nucleus"/>
    <property type="evidence" value="ECO:0007669"/>
    <property type="project" value="UniProtKB-SubCell"/>
</dbReference>
<dbReference type="PROSITE" id="PS50174">
    <property type="entry name" value="G_PATCH"/>
    <property type="match status" value="1"/>
</dbReference>
<dbReference type="PaxDb" id="121845-A0A1S3DHZ5"/>
<dbReference type="InterPro" id="IPR013087">
    <property type="entry name" value="Znf_C2H2_type"/>
</dbReference>
<feature type="region of interest" description="Disordered" evidence="9">
    <location>
        <begin position="1932"/>
        <end position="1973"/>
    </location>
</feature>
<feature type="compositionally biased region" description="Basic and acidic residues" evidence="9">
    <location>
        <begin position="1937"/>
        <end position="1952"/>
    </location>
</feature>
<dbReference type="InterPro" id="IPR000467">
    <property type="entry name" value="G_patch_dom"/>
</dbReference>
<feature type="compositionally biased region" description="Basic and acidic residues" evidence="9">
    <location>
        <begin position="1198"/>
        <end position="1237"/>
    </location>
</feature>
<feature type="region of interest" description="Disordered" evidence="9">
    <location>
        <begin position="1683"/>
        <end position="1703"/>
    </location>
</feature>
<keyword evidence="13" id="KW-1185">Reference proteome</keyword>
<dbReference type="PROSITE" id="PS01358">
    <property type="entry name" value="ZF_RANBP2_1"/>
    <property type="match status" value="1"/>
</dbReference>
<feature type="compositionally biased region" description="Polar residues" evidence="9">
    <location>
        <begin position="900"/>
        <end position="910"/>
    </location>
</feature>
<keyword evidence="7" id="KW-0539">Nucleus</keyword>
<evidence type="ECO:0000256" key="7">
    <source>
        <dbReference type="ARBA" id="ARBA00023242"/>
    </source>
</evidence>
<organism evidence="13 14">
    <name type="scientific">Diaphorina citri</name>
    <name type="common">Asian citrus psyllid</name>
    <dbReference type="NCBI Taxonomy" id="121845"/>
    <lineage>
        <taxon>Eukaryota</taxon>
        <taxon>Metazoa</taxon>
        <taxon>Ecdysozoa</taxon>
        <taxon>Arthropoda</taxon>
        <taxon>Hexapoda</taxon>
        <taxon>Insecta</taxon>
        <taxon>Pterygota</taxon>
        <taxon>Neoptera</taxon>
        <taxon>Paraneoptera</taxon>
        <taxon>Hemiptera</taxon>
        <taxon>Sternorrhyncha</taxon>
        <taxon>Psylloidea</taxon>
        <taxon>Psyllidae</taxon>
        <taxon>Diaphorininae</taxon>
        <taxon>Diaphorina</taxon>
    </lineage>
</organism>
<feature type="compositionally biased region" description="Basic and acidic residues" evidence="9">
    <location>
        <begin position="676"/>
        <end position="686"/>
    </location>
</feature>
<feature type="compositionally biased region" description="Polar residues" evidence="9">
    <location>
        <begin position="816"/>
        <end position="831"/>
    </location>
</feature>
<dbReference type="PROSITE" id="PS50199">
    <property type="entry name" value="ZF_RANBP2_2"/>
    <property type="match status" value="1"/>
</dbReference>
<dbReference type="GO" id="GO:0000398">
    <property type="term" value="P:mRNA splicing, via spliceosome"/>
    <property type="evidence" value="ECO:0007669"/>
    <property type="project" value="TreeGrafter"/>
</dbReference>
<accession>A0A1S3DHZ5</accession>
<dbReference type="PANTHER" id="PTHR13948:SF3">
    <property type="entry name" value="FI21118P1"/>
    <property type="match status" value="1"/>
</dbReference>
<dbReference type="RefSeq" id="XP_008482049.1">
    <property type="nucleotide sequence ID" value="XM_008483827.3"/>
</dbReference>
<dbReference type="GeneID" id="103518745"/>
<feature type="compositionally biased region" description="Basic and acidic residues" evidence="9">
    <location>
        <begin position="986"/>
        <end position="1008"/>
    </location>
</feature>
<keyword evidence="5" id="KW-0862">Zinc</keyword>
<proteinExistence type="predicted"/>
<feature type="region of interest" description="Disordered" evidence="9">
    <location>
        <begin position="447"/>
        <end position="543"/>
    </location>
</feature>
<feature type="compositionally biased region" description="Polar residues" evidence="9">
    <location>
        <begin position="509"/>
        <end position="529"/>
    </location>
</feature>
<feature type="region of interest" description="Disordered" evidence="9">
    <location>
        <begin position="562"/>
        <end position="1270"/>
    </location>
</feature>
<feature type="domain" description="G-patch" evidence="11">
    <location>
        <begin position="2018"/>
        <end position="2064"/>
    </location>
</feature>
<keyword evidence="3" id="KW-0677">Repeat</keyword>
<feature type="compositionally biased region" description="Basic and acidic residues" evidence="9">
    <location>
        <begin position="1082"/>
        <end position="1096"/>
    </location>
</feature>
<dbReference type="CDD" id="cd16162">
    <property type="entry name" value="OCRE_RBM5_like"/>
    <property type="match status" value="1"/>
</dbReference>
<dbReference type="PANTHER" id="PTHR13948">
    <property type="entry name" value="RNA-BINDING PROTEIN"/>
    <property type="match status" value="1"/>
</dbReference>
<feature type="compositionally biased region" description="Basic and acidic residues" evidence="9">
    <location>
        <begin position="790"/>
        <end position="811"/>
    </location>
</feature>
<feature type="compositionally biased region" description="Basic and acidic residues" evidence="9">
    <location>
        <begin position="656"/>
        <end position="669"/>
    </location>
</feature>
<dbReference type="STRING" id="121845.A0A1S3DHZ5"/>
<feature type="compositionally biased region" description="Basic and acidic residues" evidence="9">
    <location>
        <begin position="585"/>
        <end position="644"/>
    </location>
</feature>
<dbReference type="Pfam" id="PF01585">
    <property type="entry name" value="G-patch"/>
    <property type="match status" value="1"/>
</dbReference>
<feature type="domain" description="RanBP2-type" evidence="12">
    <location>
        <begin position="1489"/>
        <end position="1518"/>
    </location>
</feature>
<dbReference type="GO" id="GO:0008270">
    <property type="term" value="F:zinc ion binding"/>
    <property type="evidence" value="ECO:0007669"/>
    <property type="project" value="UniProtKB-KW"/>
</dbReference>
<feature type="region of interest" description="Disordered" evidence="9">
    <location>
        <begin position="191"/>
        <end position="297"/>
    </location>
</feature>
<evidence type="ECO:0000313" key="13">
    <source>
        <dbReference type="Proteomes" id="UP000079169"/>
    </source>
</evidence>
<reference evidence="14" key="1">
    <citation type="submission" date="2025-08" db="UniProtKB">
        <authorList>
            <consortium name="RefSeq"/>
        </authorList>
    </citation>
    <scope>IDENTIFICATION</scope>
</reference>
<comment type="subcellular location">
    <subcellularLocation>
        <location evidence="1">Nucleus</location>
    </subcellularLocation>
</comment>
<dbReference type="SMART" id="SM00443">
    <property type="entry name" value="G_patch"/>
    <property type="match status" value="1"/>
</dbReference>
<dbReference type="SMART" id="SM00547">
    <property type="entry name" value="ZnF_RBZ"/>
    <property type="match status" value="1"/>
</dbReference>
<evidence type="ECO:0000259" key="10">
    <source>
        <dbReference type="PROSITE" id="PS50157"/>
    </source>
</evidence>
<evidence type="ECO:0000256" key="4">
    <source>
        <dbReference type="ARBA" id="ARBA00022771"/>
    </source>
</evidence>
<feature type="compositionally biased region" description="Polar residues" evidence="9">
    <location>
        <begin position="1770"/>
        <end position="1794"/>
    </location>
</feature>
<feature type="region of interest" description="Disordered" evidence="9">
    <location>
        <begin position="1763"/>
        <end position="1798"/>
    </location>
</feature>
<dbReference type="PROSITE" id="PS50157">
    <property type="entry name" value="ZINC_FINGER_C2H2_2"/>
    <property type="match status" value="1"/>
</dbReference>
<keyword evidence="4 8" id="KW-0863">Zinc-finger</keyword>
<feature type="compositionally biased region" description="Basic residues" evidence="9">
    <location>
        <begin position="249"/>
        <end position="263"/>
    </location>
</feature>
<evidence type="ECO:0000256" key="9">
    <source>
        <dbReference type="SAM" id="MobiDB-lite"/>
    </source>
</evidence>
<feature type="compositionally biased region" description="Polar residues" evidence="9">
    <location>
        <begin position="718"/>
        <end position="735"/>
    </location>
</feature>
<dbReference type="InterPro" id="IPR041591">
    <property type="entry name" value="OCRE"/>
</dbReference>
<feature type="compositionally biased region" description="Basic and acidic residues" evidence="9">
    <location>
        <begin position="457"/>
        <end position="503"/>
    </location>
</feature>
<feature type="compositionally biased region" description="Basic and acidic residues" evidence="9">
    <location>
        <begin position="912"/>
        <end position="927"/>
    </location>
</feature>
<feature type="compositionally biased region" description="Basic and acidic residues" evidence="9">
    <location>
        <begin position="1176"/>
        <end position="1191"/>
    </location>
</feature>
<feature type="compositionally biased region" description="Acidic residues" evidence="9">
    <location>
        <begin position="1238"/>
        <end position="1247"/>
    </location>
</feature>
<feature type="compositionally biased region" description="Basic residues" evidence="9">
    <location>
        <begin position="275"/>
        <end position="291"/>
    </location>
</feature>
<evidence type="ECO:0000256" key="1">
    <source>
        <dbReference type="ARBA" id="ARBA00004123"/>
    </source>
</evidence>
<feature type="compositionally biased region" description="Basic and acidic residues" evidence="9">
    <location>
        <begin position="694"/>
        <end position="717"/>
    </location>
</feature>
<feature type="compositionally biased region" description="Basic and acidic residues" evidence="9">
    <location>
        <begin position="943"/>
        <end position="978"/>
    </location>
</feature>
<protein>
    <submittedName>
        <fullName evidence="14">Uncharacterized protein LOC103518745</fullName>
    </submittedName>
</protein>
<evidence type="ECO:0000259" key="12">
    <source>
        <dbReference type="PROSITE" id="PS50199"/>
    </source>
</evidence>
<evidence type="ECO:0000256" key="3">
    <source>
        <dbReference type="ARBA" id="ARBA00022737"/>
    </source>
</evidence>
<feature type="compositionally biased region" description="Basic and acidic residues" evidence="9">
    <location>
        <begin position="736"/>
        <end position="757"/>
    </location>
</feature>
<evidence type="ECO:0000256" key="6">
    <source>
        <dbReference type="ARBA" id="ARBA00022884"/>
    </source>
</evidence>
<dbReference type="KEGG" id="dci:103518745"/>
<name>A0A1S3DHZ5_DIACI</name>